<protein>
    <recommendedName>
        <fullName evidence="3">Tetratricopeptide repeat protein</fullName>
    </recommendedName>
</protein>
<proteinExistence type="predicted"/>
<dbReference type="PANTHER" id="PTHR46082">
    <property type="entry name" value="ATP/GTP-BINDING PROTEIN-RELATED"/>
    <property type="match status" value="1"/>
</dbReference>
<comment type="caution">
    <text evidence="1">The sequence shown here is derived from an EMBL/GenBank/DDBJ whole genome shotgun (WGS) entry which is preliminary data.</text>
</comment>
<evidence type="ECO:0000313" key="2">
    <source>
        <dbReference type="Proteomes" id="UP001152519"/>
    </source>
</evidence>
<dbReference type="RefSeq" id="WP_251488224.1">
    <property type="nucleotide sequence ID" value="NZ_CAJSLV010000048.1"/>
</dbReference>
<dbReference type="Proteomes" id="UP001152519">
    <property type="component" value="Unassembled WGS sequence"/>
</dbReference>
<dbReference type="InterPro" id="IPR053137">
    <property type="entry name" value="NLR-like"/>
</dbReference>
<dbReference type="PANTHER" id="PTHR46082:SF6">
    <property type="entry name" value="AAA+ ATPASE DOMAIN-CONTAINING PROTEIN-RELATED"/>
    <property type="match status" value="1"/>
</dbReference>
<evidence type="ECO:0000313" key="1">
    <source>
        <dbReference type="EMBL" id="CAG6392992.1"/>
    </source>
</evidence>
<dbReference type="SUPFAM" id="SSF48452">
    <property type="entry name" value="TPR-like"/>
    <property type="match status" value="2"/>
</dbReference>
<sequence length="394" mass="42362">MGVLAGVRLRARRGRIDIGAGVARSERLIAQGRPEEGESALRELLTACETKLRPDDRRWVSVRLALGTAQLALNRPQEALPIVTTALAEAERHRGTQFAVIPPLRSLVVLVSVLAGRHAEAADAAKRMEQAYGGGRDLEVLLPRYHLRGRWLQNLVLYCTGRFREGLDAGSALLPDMIAALGADHTDVSQHRLLRSAHLAALGRAGEALAECETVIATEARLAAAGRPDPGDRYDAYEQLACCLLEAGRPQEAEEAVRRVLAEAEDLKGPYSHHAGVLRRALAAALIAQGRYEAALPLLDGPAVWGCYDAGRHQMLLSEALHGLGRTGRAEAAANEALQAATVLFAPGHPRVLQIRTLLARIRASPAEMRTVAADWASHLGPDHPGTRAAREAC</sequence>
<dbReference type="InterPro" id="IPR019734">
    <property type="entry name" value="TPR_rpt"/>
</dbReference>
<dbReference type="AlphaFoldDB" id="A0A9W4DMS3"/>
<accession>A0A9W4DMS3</accession>
<dbReference type="InterPro" id="IPR011990">
    <property type="entry name" value="TPR-like_helical_dom_sf"/>
</dbReference>
<keyword evidence="2" id="KW-1185">Reference proteome</keyword>
<gene>
    <name evidence="1" type="ORF">SCOCK_20023</name>
</gene>
<dbReference type="SMART" id="SM00028">
    <property type="entry name" value="TPR"/>
    <property type="match status" value="2"/>
</dbReference>
<reference evidence="1" key="1">
    <citation type="submission" date="2021-05" db="EMBL/GenBank/DDBJ databases">
        <authorList>
            <person name="Arsene-Ploetze F."/>
        </authorList>
    </citation>
    <scope>NUCLEOTIDE SEQUENCE</scope>
    <source>
        <strain evidence="1">DSM 42138</strain>
    </source>
</reference>
<evidence type="ECO:0008006" key="3">
    <source>
        <dbReference type="Google" id="ProtNLM"/>
    </source>
</evidence>
<dbReference type="Gene3D" id="1.25.40.10">
    <property type="entry name" value="Tetratricopeptide repeat domain"/>
    <property type="match status" value="2"/>
</dbReference>
<dbReference type="EMBL" id="CAJSLV010000048">
    <property type="protein sequence ID" value="CAG6392992.1"/>
    <property type="molecule type" value="Genomic_DNA"/>
</dbReference>
<organism evidence="1 2">
    <name type="scientific">Actinacidiphila cocklensis</name>
    <dbReference type="NCBI Taxonomy" id="887465"/>
    <lineage>
        <taxon>Bacteria</taxon>
        <taxon>Bacillati</taxon>
        <taxon>Actinomycetota</taxon>
        <taxon>Actinomycetes</taxon>
        <taxon>Kitasatosporales</taxon>
        <taxon>Streptomycetaceae</taxon>
        <taxon>Actinacidiphila</taxon>
    </lineage>
</organism>
<name>A0A9W4DMS3_9ACTN</name>